<dbReference type="Pfam" id="PF00027">
    <property type="entry name" value="cNMP_binding"/>
    <property type="match status" value="1"/>
</dbReference>
<feature type="domain" description="Cyclic nucleotide-binding" evidence="7">
    <location>
        <begin position="329"/>
        <end position="433"/>
    </location>
</feature>
<reference evidence="8 9" key="1">
    <citation type="submission" date="2020-05" db="EMBL/GenBank/DDBJ databases">
        <title>Azospirillum oleiclasticum sp. nov, a nitrogen-fixing and heavy crude oil-emulsifying bacterium isolated from the crude oil of Yumen Oilfield.</title>
        <authorList>
            <person name="Wu D."/>
            <person name="Cai M."/>
            <person name="Zhang X."/>
        </authorList>
    </citation>
    <scope>NUCLEOTIDE SEQUENCE [LARGE SCALE GENOMIC DNA]</scope>
    <source>
        <strain evidence="8 9">ROY-1-1-2</strain>
    </source>
</reference>
<evidence type="ECO:0000259" key="7">
    <source>
        <dbReference type="PROSITE" id="PS50042"/>
    </source>
</evidence>
<dbReference type="InterPro" id="IPR011066">
    <property type="entry name" value="MscS_channel_C_sf"/>
</dbReference>
<sequence length="495" mass="52051">MMATTKRLGKLLGPLAGSALLGAALYFGGETYQLIGEKALRTSGQIVGYALGVGIIYFIATFVKRFVHYVLLEGIVASALGTPVPRLLIQISSIIIYVAATAAVAGIIFKQDLTALWAASGVAGLVFGMALREMILDVFSGLAINLDQPIRIGDHVSLDRGTAPPLQGKVTEISWRSTRLVDYDNNVVVVPNSRIAAATITNMSLPKRHFEFLMTLAVDPDVPAERVVRILEAAAKEVAPSYALPDAPPPYIRVRAITREGVEYGVYINPTTETRFRARSVTLQAVLRHLAAAGIRPSWPTRVLVQPGDGAGSAPSADTVAALLAATAPFGGLAEADCLALAGRGQPRFVQAGETIVLAGEMSDRITLLVEGLLVASPGRVPAGQAPTETPLAPGALVGAEPMLAGTAHSRTVSARTQALVVELDQTALRALMAGRLDVATGISDRLAAGMARVGGSGDADRRDLAADILGHLRRDFVETRIRPMDRRADTAPAG</sequence>
<accession>A0ABX2TI85</accession>
<evidence type="ECO:0000256" key="5">
    <source>
        <dbReference type="ARBA" id="ARBA00023136"/>
    </source>
</evidence>
<dbReference type="SUPFAM" id="SSF50182">
    <property type="entry name" value="Sm-like ribonucleoproteins"/>
    <property type="match status" value="1"/>
</dbReference>
<dbReference type="RefSeq" id="WP_180285243.1">
    <property type="nucleotide sequence ID" value="NZ_JABFDB010000027.1"/>
</dbReference>
<keyword evidence="6" id="KW-0407">Ion channel</keyword>
<dbReference type="InterPro" id="IPR023408">
    <property type="entry name" value="MscS_beta-dom_sf"/>
</dbReference>
<comment type="function">
    <text evidence="6">Mechanosensitive channel that participates in the regulation of osmotic pressure changes within the cell, opening in response to stretch forces in the membrane lipid bilayer, without the need for other proteins. Contributes to normal resistance to hypoosmotic shock. Forms an ion channel of 1.0 nanosiemens conductance with a slight preference for anions.</text>
</comment>
<evidence type="ECO:0000256" key="1">
    <source>
        <dbReference type="ARBA" id="ARBA00004651"/>
    </source>
</evidence>
<dbReference type="InterPro" id="IPR010920">
    <property type="entry name" value="LSM_dom_sf"/>
</dbReference>
<feature type="transmembrane region" description="Helical" evidence="6">
    <location>
        <begin position="115"/>
        <end position="131"/>
    </location>
</feature>
<dbReference type="PROSITE" id="PS50042">
    <property type="entry name" value="CNMP_BINDING_3"/>
    <property type="match status" value="1"/>
</dbReference>
<dbReference type="PANTHER" id="PTHR30221:SF1">
    <property type="entry name" value="SMALL-CONDUCTANCE MECHANOSENSITIVE CHANNEL"/>
    <property type="match status" value="1"/>
</dbReference>
<dbReference type="Proteomes" id="UP000584642">
    <property type="component" value="Unassembled WGS sequence"/>
</dbReference>
<dbReference type="InterPro" id="IPR006685">
    <property type="entry name" value="MscS_channel_2nd"/>
</dbReference>
<comment type="caution">
    <text evidence="8">The sequence shown here is derived from an EMBL/GenBank/DDBJ whole genome shotgun (WGS) entry which is preliminary data.</text>
</comment>
<name>A0ABX2TI85_9PROT</name>
<dbReference type="InterPro" id="IPR014710">
    <property type="entry name" value="RmlC-like_jellyroll"/>
</dbReference>
<feature type="transmembrane region" description="Helical" evidence="6">
    <location>
        <begin position="87"/>
        <end position="109"/>
    </location>
</feature>
<dbReference type="InterPro" id="IPR018490">
    <property type="entry name" value="cNMP-bd_dom_sf"/>
</dbReference>
<dbReference type="Gene3D" id="2.30.30.60">
    <property type="match status" value="1"/>
</dbReference>
<dbReference type="Gene3D" id="1.10.287.1260">
    <property type="match status" value="1"/>
</dbReference>
<comment type="subunit">
    <text evidence="6">Homoheptamer.</text>
</comment>
<evidence type="ECO:0000313" key="9">
    <source>
        <dbReference type="Proteomes" id="UP000584642"/>
    </source>
</evidence>
<dbReference type="CDD" id="cd00038">
    <property type="entry name" value="CAP_ED"/>
    <property type="match status" value="1"/>
</dbReference>
<dbReference type="Gene3D" id="2.60.120.10">
    <property type="entry name" value="Jelly Rolls"/>
    <property type="match status" value="1"/>
</dbReference>
<comment type="similarity">
    <text evidence="6">Belongs to the MscS (TC 1.A.23) family.</text>
</comment>
<evidence type="ECO:0000256" key="3">
    <source>
        <dbReference type="ARBA" id="ARBA00022692"/>
    </source>
</evidence>
<keyword evidence="6" id="KW-0813">Transport</keyword>
<dbReference type="EMBL" id="JABFDB010000027">
    <property type="protein sequence ID" value="NYZ23470.1"/>
    <property type="molecule type" value="Genomic_DNA"/>
</dbReference>
<keyword evidence="5 6" id="KW-0472">Membrane</keyword>
<dbReference type="Pfam" id="PF00924">
    <property type="entry name" value="MS_channel_2nd"/>
    <property type="match status" value="1"/>
</dbReference>
<proteinExistence type="inferred from homology"/>
<keyword evidence="3 6" id="KW-0812">Transmembrane</keyword>
<dbReference type="SUPFAM" id="SSF51206">
    <property type="entry name" value="cAMP-binding domain-like"/>
    <property type="match status" value="1"/>
</dbReference>
<dbReference type="SUPFAM" id="SSF82689">
    <property type="entry name" value="Mechanosensitive channel protein MscS (YggB), C-terminal domain"/>
    <property type="match status" value="1"/>
</dbReference>
<dbReference type="InterPro" id="IPR045275">
    <property type="entry name" value="MscS_archaea/bacteria_type"/>
</dbReference>
<dbReference type="InterPro" id="IPR000595">
    <property type="entry name" value="cNMP-bd_dom"/>
</dbReference>
<comment type="caution">
    <text evidence="6">Lacks conserved residue(s) required for the propagation of feature annotation.</text>
</comment>
<dbReference type="PANTHER" id="PTHR30221">
    <property type="entry name" value="SMALL-CONDUCTANCE MECHANOSENSITIVE CHANNEL"/>
    <property type="match status" value="1"/>
</dbReference>
<evidence type="ECO:0000313" key="8">
    <source>
        <dbReference type="EMBL" id="NYZ23470.1"/>
    </source>
</evidence>
<comment type="subcellular location">
    <subcellularLocation>
        <location evidence="6">Cell inner membrane</location>
        <topology evidence="6">Multi-pass membrane protein</topology>
    </subcellularLocation>
    <subcellularLocation>
        <location evidence="1">Cell membrane</location>
        <topology evidence="1">Multi-pass membrane protein</topology>
    </subcellularLocation>
</comment>
<dbReference type="SMART" id="SM00100">
    <property type="entry name" value="cNMP"/>
    <property type="match status" value="1"/>
</dbReference>
<keyword evidence="4 6" id="KW-1133">Transmembrane helix</keyword>
<keyword evidence="6" id="KW-0406">Ion transport</keyword>
<keyword evidence="9" id="KW-1185">Reference proteome</keyword>
<evidence type="ECO:0000256" key="4">
    <source>
        <dbReference type="ARBA" id="ARBA00022989"/>
    </source>
</evidence>
<keyword evidence="2" id="KW-1003">Cell membrane</keyword>
<feature type="transmembrane region" description="Helical" evidence="6">
    <location>
        <begin position="49"/>
        <end position="67"/>
    </location>
</feature>
<evidence type="ECO:0000256" key="2">
    <source>
        <dbReference type="ARBA" id="ARBA00022475"/>
    </source>
</evidence>
<keyword evidence="6" id="KW-0997">Cell inner membrane</keyword>
<gene>
    <name evidence="8" type="ORF">HND93_27540</name>
</gene>
<evidence type="ECO:0000256" key="6">
    <source>
        <dbReference type="RuleBase" id="RU369025"/>
    </source>
</evidence>
<organism evidence="8 9">
    <name type="scientific">Azospirillum oleiclasticum</name>
    <dbReference type="NCBI Taxonomy" id="2735135"/>
    <lineage>
        <taxon>Bacteria</taxon>
        <taxon>Pseudomonadati</taxon>
        <taxon>Pseudomonadota</taxon>
        <taxon>Alphaproteobacteria</taxon>
        <taxon>Rhodospirillales</taxon>
        <taxon>Azospirillaceae</taxon>
        <taxon>Azospirillum</taxon>
    </lineage>
</organism>
<protein>
    <recommendedName>
        <fullName evidence="6">Small-conductance mechanosensitive channel</fullName>
    </recommendedName>
</protein>